<evidence type="ECO:0000313" key="2">
    <source>
        <dbReference type="Proteomes" id="UP001239111"/>
    </source>
</evidence>
<protein>
    <submittedName>
        <fullName evidence="1">Uncharacterized protein</fullName>
    </submittedName>
</protein>
<dbReference type="Proteomes" id="UP001239111">
    <property type="component" value="Chromosome 1"/>
</dbReference>
<organism evidence="1 2">
    <name type="scientific">Eretmocerus hayati</name>
    <dbReference type="NCBI Taxonomy" id="131215"/>
    <lineage>
        <taxon>Eukaryota</taxon>
        <taxon>Metazoa</taxon>
        <taxon>Ecdysozoa</taxon>
        <taxon>Arthropoda</taxon>
        <taxon>Hexapoda</taxon>
        <taxon>Insecta</taxon>
        <taxon>Pterygota</taxon>
        <taxon>Neoptera</taxon>
        <taxon>Endopterygota</taxon>
        <taxon>Hymenoptera</taxon>
        <taxon>Apocrita</taxon>
        <taxon>Proctotrupomorpha</taxon>
        <taxon>Chalcidoidea</taxon>
        <taxon>Aphelinidae</taxon>
        <taxon>Aphelininae</taxon>
        <taxon>Eretmocerus</taxon>
    </lineage>
</organism>
<comment type="caution">
    <text evidence="1">The sequence shown here is derived from an EMBL/GenBank/DDBJ whole genome shotgun (WGS) entry which is preliminary data.</text>
</comment>
<keyword evidence="2" id="KW-1185">Reference proteome</keyword>
<name>A0ACC2PDZ1_9HYME</name>
<dbReference type="EMBL" id="CM056741">
    <property type="protein sequence ID" value="KAJ8681539.1"/>
    <property type="molecule type" value="Genomic_DNA"/>
</dbReference>
<evidence type="ECO:0000313" key="1">
    <source>
        <dbReference type="EMBL" id="KAJ8681539.1"/>
    </source>
</evidence>
<sequence>MESPACPVSAYIQFLHRLQAVNLSSSVLKNLPNPRVTRNRCIPALLSTLIHSTAAELGEPSVCNIRVACSVGFDRRIAGESEARKTPGGTVNFDCPCMSAPAPAKQSYKINFLALLTSCCLQNCQCLLAGRALHACDTISLLQPQIGRDSTLCLVLNYSKAVPGFLREHIVQSLNRIKYDWIWWGVLGHWMTWQTMDLGSLNWLWIGS</sequence>
<reference evidence="1" key="1">
    <citation type="submission" date="2023-04" db="EMBL/GenBank/DDBJ databases">
        <title>A chromosome-level genome assembly of the parasitoid wasp Eretmocerus hayati.</title>
        <authorList>
            <person name="Zhong Y."/>
            <person name="Liu S."/>
            <person name="Liu Y."/>
        </authorList>
    </citation>
    <scope>NUCLEOTIDE SEQUENCE</scope>
    <source>
        <strain evidence="1">ZJU_SS_LIU_2023</strain>
    </source>
</reference>
<proteinExistence type="predicted"/>
<gene>
    <name evidence="1" type="ORF">QAD02_017331</name>
</gene>
<accession>A0ACC2PDZ1</accession>